<dbReference type="FunFam" id="3.40.50.10810:FF:000058">
    <property type="entry name" value="RDH54p DNA-dependent ATPase"/>
    <property type="match status" value="1"/>
</dbReference>
<gene>
    <name evidence="26" type="ORF">ZYGR_0AZ00640</name>
</gene>
<feature type="compositionally biased region" description="Pro residues" evidence="23">
    <location>
        <begin position="159"/>
        <end position="169"/>
    </location>
</feature>
<dbReference type="CDD" id="cd18004">
    <property type="entry name" value="DEXHc_RAD54"/>
    <property type="match status" value="1"/>
</dbReference>
<evidence type="ECO:0000256" key="13">
    <source>
        <dbReference type="ARBA" id="ARBA00023204"/>
    </source>
</evidence>
<keyword evidence="8" id="KW-0347">Helicase</keyword>
<keyword evidence="15" id="KW-0469">Meiosis</keyword>
<comment type="similarity">
    <text evidence="2">Belongs to the SNF2/RAD54 helicase family.</text>
</comment>
<dbReference type="InterPro" id="IPR027417">
    <property type="entry name" value="P-loop_NTPase"/>
</dbReference>
<evidence type="ECO:0000256" key="23">
    <source>
        <dbReference type="SAM" id="MobiDB-lite"/>
    </source>
</evidence>
<evidence type="ECO:0000256" key="20">
    <source>
        <dbReference type="ARBA" id="ARBA00076096"/>
    </source>
</evidence>
<evidence type="ECO:0000256" key="3">
    <source>
        <dbReference type="ARBA" id="ARBA00012551"/>
    </source>
</evidence>
<keyword evidence="13" id="KW-0234">DNA repair</keyword>
<dbReference type="InterPro" id="IPR014001">
    <property type="entry name" value="Helicase_ATP-bd"/>
</dbReference>
<dbReference type="PANTHER" id="PTHR45629:SF7">
    <property type="entry name" value="DNA EXCISION REPAIR PROTEIN ERCC-6-RELATED"/>
    <property type="match status" value="1"/>
</dbReference>
<proteinExistence type="inferred from homology"/>
<evidence type="ECO:0000256" key="9">
    <source>
        <dbReference type="ARBA" id="ARBA00022840"/>
    </source>
</evidence>
<dbReference type="PROSITE" id="PS51192">
    <property type="entry name" value="HELICASE_ATP_BIND_1"/>
    <property type="match status" value="1"/>
</dbReference>
<evidence type="ECO:0000256" key="18">
    <source>
        <dbReference type="ARBA" id="ARBA00065350"/>
    </source>
</evidence>
<evidence type="ECO:0000256" key="1">
    <source>
        <dbReference type="ARBA" id="ARBA00004123"/>
    </source>
</evidence>
<dbReference type="Gene3D" id="1.20.120.850">
    <property type="entry name" value="SWI2/SNF2 ATPases, N-terminal domain"/>
    <property type="match status" value="1"/>
</dbReference>
<evidence type="ECO:0000256" key="10">
    <source>
        <dbReference type="ARBA" id="ARBA00022843"/>
    </source>
</evidence>
<feature type="domain" description="Helicase C-terminal" evidence="25">
    <location>
        <begin position="608"/>
        <end position="765"/>
    </location>
</feature>
<dbReference type="GO" id="GO:0005524">
    <property type="term" value="F:ATP binding"/>
    <property type="evidence" value="ECO:0007669"/>
    <property type="project" value="InterPro"/>
</dbReference>
<dbReference type="Proteomes" id="UP000187013">
    <property type="component" value="Unassembled WGS sequence"/>
</dbReference>
<evidence type="ECO:0000259" key="25">
    <source>
        <dbReference type="PROSITE" id="PS51194"/>
    </source>
</evidence>
<evidence type="ECO:0000256" key="11">
    <source>
        <dbReference type="ARBA" id="ARBA00023125"/>
    </source>
</evidence>
<organism evidence="26 27">
    <name type="scientific">Zygosaccharomyces rouxii</name>
    <dbReference type="NCBI Taxonomy" id="4956"/>
    <lineage>
        <taxon>Eukaryota</taxon>
        <taxon>Fungi</taxon>
        <taxon>Dikarya</taxon>
        <taxon>Ascomycota</taxon>
        <taxon>Saccharomycotina</taxon>
        <taxon>Saccharomycetes</taxon>
        <taxon>Saccharomycetales</taxon>
        <taxon>Saccharomycetaceae</taxon>
        <taxon>Zygosaccharomyces</taxon>
    </lineage>
</organism>
<dbReference type="InterPro" id="IPR050496">
    <property type="entry name" value="SNF2_RAD54_helicase_repair"/>
</dbReference>
<keyword evidence="7" id="KW-0378">Hydrolase</keyword>
<evidence type="ECO:0000256" key="21">
    <source>
        <dbReference type="ARBA" id="ARBA00077864"/>
    </source>
</evidence>
<dbReference type="Pfam" id="PF00176">
    <property type="entry name" value="SNF2-rel_dom"/>
    <property type="match status" value="1"/>
</dbReference>
<evidence type="ECO:0000256" key="4">
    <source>
        <dbReference type="ARBA" id="ARBA00022499"/>
    </source>
</evidence>
<name>A0A1Q3AK38_ZYGRO</name>
<dbReference type="Pfam" id="PF00271">
    <property type="entry name" value="Helicase_C"/>
    <property type="match status" value="1"/>
</dbReference>
<reference evidence="26 27" key="1">
    <citation type="submission" date="2016-08" db="EMBL/GenBank/DDBJ databases">
        <title>Draft genome sequence of allopolyploid Zygosaccharomyces rouxii.</title>
        <authorList>
            <person name="Watanabe J."/>
            <person name="Uehara K."/>
            <person name="Mogi Y."/>
            <person name="Tsukioka Y."/>
        </authorList>
    </citation>
    <scope>NUCLEOTIDE SEQUENCE [LARGE SCALE GENOMIC DNA]</scope>
    <source>
        <strain evidence="26 27">NBRC 110957</strain>
    </source>
</reference>
<dbReference type="Gene3D" id="3.40.50.300">
    <property type="entry name" value="P-loop containing nucleotide triphosphate hydrolases"/>
    <property type="match status" value="1"/>
</dbReference>
<dbReference type="PROSITE" id="PS51194">
    <property type="entry name" value="HELICASE_CTER"/>
    <property type="match status" value="1"/>
</dbReference>
<dbReference type="SMART" id="SM00490">
    <property type="entry name" value="HELICc"/>
    <property type="match status" value="1"/>
</dbReference>
<dbReference type="OrthoDB" id="413460at2759"/>
<evidence type="ECO:0000256" key="7">
    <source>
        <dbReference type="ARBA" id="ARBA00022801"/>
    </source>
</evidence>
<dbReference type="GO" id="GO:0007131">
    <property type="term" value="P:reciprocal meiotic recombination"/>
    <property type="evidence" value="ECO:0007669"/>
    <property type="project" value="TreeGrafter"/>
</dbReference>
<keyword evidence="11" id="KW-0238">DNA-binding</keyword>
<dbReference type="PANTHER" id="PTHR45629">
    <property type="entry name" value="SNF2/RAD54 FAMILY MEMBER"/>
    <property type="match status" value="1"/>
</dbReference>
<dbReference type="SMART" id="SM00487">
    <property type="entry name" value="DEXDc"/>
    <property type="match status" value="1"/>
</dbReference>
<evidence type="ECO:0000256" key="6">
    <source>
        <dbReference type="ARBA" id="ARBA00022763"/>
    </source>
</evidence>
<comment type="catalytic activity">
    <reaction evidence="16">
        <text>ATP + H2O = ADP + phosphate + H(+)</text>
        <dbReference type="Rhea" id="RHEA:13065"/>
        <dbReference type="ChEBI" id="CHEBI:15377"/>
        <dbReference type="ChEBI" id="CHEBI:15378"/>
        <dbReference type="ChEBI" id="CHEBI:30616"/>
        <dbReference type="ChEBI" id="CHEBI:43474"/>
        <dbReference type="ChEBI" id="CHEBI:456216"/>
        <dbReference type="EC" id="3.6.4.12"/>
    </reaction>
</comment>
<feature type="compositionally biased region" description="Basic and acidic residues" evidence="23">
    <location>
        <begin position="30"/>
        <end position="54"/>
    </location>
</feature>
<feature type="compositionally biased region" description="Polar residues" evidence="23">
    <location>
        <begin position="19"/>
        <end position="29"/>
    </location>
</feature>
<keyword evidence="12" id="KW-0233">DNA recombination</keyword>
<dbReference type="InterPro" id="IPR000330">
    <property type="entry name" value="SNF2_N"/>
</dbReference>
<dbReference type="SUPFAM" id="SSF52540">
    <property type="entry name" value="P-loop containing nucleoside triphosphate hydrolases"/>
    <property type="match status" value="2"/>
</dbReference>
<evidence type="ECO:0000256" key="22">
    <source>
        <dbReference type="ARBA" id="ARBA00082011"/>
    </source>
</evidence>
<evidence type="ECO:0000256" key="8">
    <source>
        <dbReference type="ARBA" id="ARBA00022806"/>
    </source>
</evidence>
<evidence type="ECO:0000256" key="16">
    <source>
        <dbReference type="ARBA" id="ARBA00047995"/>
    </source>
</evidence>
<dbReference type="EC" id="3.6.4.12" evidence="3"/>
<sequence length="904" mass="101592">MQFPTYVNRPFKPPRRINSAGSGSNVTLKRQVETTPSKDVKRSKQEPQPAEEDRRYFTIMYRKPTTKKHKTWNGDGFAQLKQGSRLAFYNESGKYFGSTGLNGPLESYFDNVSRAGSLEVQLDYQVSDPKELSKIRNMIETSNESATRPTMSKSSLAPSPSPKSSPPRLTPKIITKFRPSVKTSQFQTPTTRANVREGQANKKYLPVFDIDKIEDPIVMNKSIRADVDVVVDPILSKLLRPHQRDGVKFMYDCVMGLTRPKDGIDNASKSLVLESDSDIQGCILADEMGLGKTLMTITLIWTLLKQTPMASKVSCSQNGVPLQGLCNKVIIVCPVTLIANWKREFGKWLNLSRIGILTLSAQSNAEKDSYDVKNFLRVQRTYQVLIIGYEKLLSVAQELENGKNAIDLLVCDEGHRLKNGSSKVLNILKNLDIPRKILLSGTPIQNDLNEFFTIIDFINPGVLGSLQFFKKRFITPITKARDPANRFNLHVVEKGQERSEEMISITKRFILRRTNSILAKYLPPKMDIILFCKPTSHQISAFKDILQGANIDLQHLNFSSSLAIITLLKKICNSPTLIQTDSYYKSSMQNSMISQKYQNEYSSGKLKVLMKLLNQIRTSTPSDKVVVISNYTQTLDIIENLTASAGMNSCRLDGSTPAKQRDAIVNNFNHNPSIFAFLLSAKSGGVGLNLVGACRLILFDNDWNPSVDLQAMSRIHRDGQKNPCYIYRLVTTGCIDEKILQRQLMKNCLSQKFLSDTKSTKGSADDDLFNKEDLKDLFTVLVDTTSNTHDLICSCEGVGEEVTFQDDQDSQNSKNYESSSELELSKWNSAFKAQKLMEEIETNANKSKKCNIKKCLIGYKHIDPNKTHDLLDSVATEVLKNLQNDITFAFVHPGENHVEGTTDR</sequence>
<dbReference type="GO" id="GO:0015616">
    <property type="term" value="F:DNA translocase activity"/>
    <property type="evidence" value="ECO:0007669"/>
    <property type="project" value="TreeGrafter"/>
</dbReference>
<comment type="caution">
    <text evidence="26">The sequence shown here is derived from an EMBL/GenBank/DDBJ whole genome shotgun (WGS) entry which is preliminary data.</text>
</comment>
<comment type="subunit">
    <text evidence="18">Interacts with RAD51 and DMC1.</text>
</comment>
<keyword evidence="4" id="KW-1017">Isopeptide bond</keyword>
<dbReference type="GO" id="GO:0003678">
    <property type="term" value="F:DNA helicase activity"/>
    <property type="evidence" value="ECO:0007669"/>
    <property type="project" value="UniProtKB-EC"/>
</dbReference>
<accession>A0A1Q3AK38</accession>
<feature type="domain" description="Helicase ATP-binding" evidence="24">
    <location>
        <begin position="273"/>
        <end position="461"/>
    </location>
</feature>
<evidence type="ECO:0000256" key="15">
    <source>
        <dbReference type="ARBA" id="ARBA00023254"/>
    </source>
</evidence>
<dbReference type="Gene3D" id="3.40.50.10810">
    <property type="entry name" value="Tandem AAA-ATPase domain"/>
    <property type="match status" value="1"/>
</dbReference>
<dbReference type="InterPro" id="IPR001650">
    <property type="entry name" value="Helicase_C-like"/>
</dbReference>
<feature type="region of interest" description="Disordered" evidence="23">
    <location>
        <begin position="1"/>
        <end position="54"/>
    </location>
</feature>
<evidence type="ECO:0000259" key="24">
    <source>
        <dbReference type="PROSITE" id="PS51192"/>
    </source>
</evidence>
<evidence type="ECO:0000256" key="2">
    <source>
        <dbReference type="ARBA" id="ARBA00007025"/>
    </source>
</evidence>
<dbReference type="AlphaFoldDB" id="A0A1Q3AK38"/>
<evidence type="ECO:0000256" key="5">
    <source>
        <dbReference type="ARBA" id="ARBA00022741"/>
    </source>
</evidence>
<keyword evidence="14" id="KW-0539">Nucleus</keyword>
<keyword evidence="9" id="KW-0067">ATP-binding</keyword>
<evidence type="ECO:0000256" key="14">
    <source>
        <dbReference type="ARBA" id="ARBA00023242"/>
    </source>
</evidence>
<comment type="subcellular location">
    <subcellularLocation>
        <location evidence="1">Nucleus</location>
    </subcellularLocation>
</comment>
<dbReference type="CDD" id="cd18793">
    <property type="entry name" value="SF2_C_SNF"/>
    <property type="match status" value="1"/>
</dbReference>
<dbReference type="GO" id="GO:0000724">
    <property type="term" value="P:double-strand break repair via homologous recombination"/>
    <property type="evidence" value="ECO:0007669"/>
    <property type="project" value="TreeGrafter"/>
</dbReference>
<feature type="compositionally biased region" description="Polar residues" evidence="23">
    <location>
        <begin position="140"/>
        <end position="151"/>
    </location>
</feature>
<evidence type="ECO:0000256" key="17">
    <source>
        <dbReference type="ARBA" id="ARBA00060154"/>
    </source>
</evidence>
<evidence type="ECO:0000313" key="27">
    <source>
        <dbReference type="Proteomes" id="UP000187013"/>
    </source>
</evidence>
<dbReference type="EMBL" id="BDGX01000052">
    <property type="protein sequence ID" value="GAV55893.1"/>
    <property type="molecule type" value="Genomic_DNA"/>
</dbReference>
<dbReference type="InterPro" id="IPR038718">
    <property type="entry name" value="SNF2-like_sf"/>
</dbReference>
<evidence type="ECO:0000256" key="12">
    <source>
        <dbReference type="ARBA" id="ARBA00023172"/>
    </source>
</evidence>
<evidence type="ECO:0000256" key="19">
    <source>
        <dbReference type="ARBA" id="ARBA00072543"/>
    </source>
</evidence>
<feature type="region of interest" description="Disordered" evidence="23">
    <location>
        <begin position="140"/>
        <end position="172"/>
    </location>
</feature>
<protein>
    <recommendedName>
        <fullName evidence="19">DNA repair and recombination protein RDH54</fullName>
        <ecNumber evidence="3">3.6.4.12</ecNumber>
    </recommendedName>
    <alternativeName>
        <fullName evidence="22">RAD homolog 54</fullName>
    </alternativeName>
    <alternativeName>
        <fullName evidence="21">Recombination factor TID1</fullName>
    </alternativeName>
    <alternativeName>
        <fullName evidence="20">Two hybrid interaction with DMC1 protein 1</fullName>
    </alternativeName>
</protein>
<comment type="function">
    <text evidence="17">Involved in the recombinational repair of double-strand breaks (DSB) in DNA during mitosis and meiosis. Has DNA dependent ATPase activity. Promotes D-loop (displacement loop) formation with RAD51 recombinase. Modifies the topology of double-stranded DNA during the D-loop reaction to facilitate the invasion of the homologous duplex molecule by the initiating single-stranded DNA substrate. Required for adaptation from G2/M checkpoint arrest induced by a double strand break, by participating in monitoring the extent of single-stranded DNA produced by resection of DNA ends. This role is distinct from its roles in recombination. Promotes colocalization of RAD51 and DMC1 during meiotic recombination. Involved in crossover interference.</text>
</comment>
<keyword evidence="10" id="KW-0832">Ubl conjugation</keyword>
<dbReference type="GO" id="GO:0005634">
    <property type="term" value="C:nucleus"/>
    <property type="evidence" value="ECO:0007669"/>
    <property type="project" value="UniProtKB-SubCell"/>
</dbReference>
<dbReference type="InterPro" id="IPR049730">
    <property type="entry name" value="SNF2/RAD54-like_C"/>
</dbReference>
<keyword evidence="5" id="KW-0547">Nucleotide-binding</keyword>
<dbReference type="GO" id="GO:0003677">
    <property type="term" value="F:DNA binding"/>
    <property type="evidence" value="ECO:0007669"/>
    <property type="project" value="UniProtKB-KW"/>
</dbReference>
<evidence type="ECO:0000313" key="26">
    <source>
        <dbReference type="EMBL" id="GAV55893.1"/>
    </source>
</evidence>
<keyword evidence="6" id="KW-0227">DNA damage</keyword>
<dbReference type="GO" id="GO:0016787">
    <property type="term" value="F:hydrolase activity"/>
    <property type="evidence" value="ECO:0007669"/>
    <property type="project" value="UniProtKB-KW"/>
</dbReference>